<sequence length="290" mass="31231">MTERRLMLVHAHPDDETIVTGATMAKYAAQGAHVTLVTCTLGEEGEIIPPELAHLASDAEGGLAQHRQGELARACLALGVRDHRLLGGAGYYRDSGMMGAASNDHPDSFWRADVDTAAGQLAEIVREVRPHVLVTYDDNGGYGHPDHIQAHRVTLRAFELAASRSLPGSSWQTQRLYTIAAPASELTASLERLTAAPGPFTPPQKVEDLTPATPDELVTTRIDARPHWAAKALAMRAHATQISVEGELFALSNGIAQEISAVEYFTLLRGPSTRPGPDGYSTDLFDDEPQ</sequence>
<dbReference type="HAMAP" id="MF_01696">
    <property type="entry name" value="MshB"/>
    <property type="match status" value="1"/>
</dbReference>
<dbReference type="Pfam" id="PF02585">
    <property type="entry name" value="PIG-L"/>
    <property type="match status" value="1"/>
</dbReference>
<proteinExistence type="inferred from homology"/>
<dbReference type="Gene3D" id="3.40.50.10320">
    <property type="entry name" value="LmbE-like"/>
    <property type="match status" value="1"/>
</dbReference>
<evidence type="ECO:0000256" key="4">
    <source>
        <dbReference type="HAMAP-Rule" id="MF_01696"/>
    </source>
</evidence>
<evidence type="ECO:0000313" key="5">
    <source>
        <dbReference type="EMBL" id="MDS1272083.1"/>
    </source>
</evidence>
<feature type="binding site" evidence="4">
    <location>
        <position position="147"/>
    </location>
    <ligand>
        <name>Zn(2+)</name>
        <dbReference type="ChEBI" id="CHEBI:29105"/>
    </ligand>
</feature>
<protein>
    <recommendedName>
        <fullName evidence="4">1D-myo-inositol 2-acetamido-2-deoxy-alpha-D-glucopyranoside deacetylase</fullName>
        <shortName evidence="4">GlcNAc-Ins deacetylase</shortName>
        <ecNumber evidence="4">3.5.1.103</ecNumber>
    </recommendedName>
    <alternativeName>
        <fullName evidence="4">N-acetyl-1-D-myo-inositol-2-amino-2-deoxy-alpha-D-glucopyranoside deacetylase</fullName>
    </alternativeName>
</protein>
<comment type="caution">
    <text evidence="5">The sequence shown here is derived from an EMBL/GenBank/DDBJ whole genome shotgun (WGS) entry which is preliminary data.</text>
</comment>
<organism evidence="5 6">
    <name type="scientific">Lipingzhangella rawalii</name>
    <dbReference type="NCBI Taxonomy" id="2055835"/>
    <lineage>
        <taxon>Bacteria</taxon>
        <taxon>Bacillati</taxon>
        <taxon>Actinomycetota</taxon>
        <taxon>Actinomycetes</taxon>
        <taxon>Streptosporangiales</taxon>
        <taxon>Nocardiopsidaceae</taxon>
        <taxon>Lipingzhangella</taxon>
    </lineage>
</organism>
<dbReference type="InterPro" id="IPR003737">
    <property type="entry name" value="GlcNAc_PI_deacetylase-related"/>
</dbReference>
<dbReference type="Proteomes" id="UP001250214">
    <property type="component" value="Unassembled WGS sequence"/>
</dbReference>
<reference evidence="6" key="1">
    <citation type="submission" date="2023-07" db="EMBL/GenBank/DDBJ databases">
        <title>Novel species in the genus Lipingzhangella isolated from Sambhar Salt Lake.</title>
        <authorList>
            <person name="Jiya N."/>
            <person name="Kajale S."/>
            <person name="Sharma A."/>
        </authorList>
    </citation>
    <scope>NUCLEOTIDE SEQUENCE [LARGE SCALE GENOMIC DNA]</scope>
    <source>
        <strain evidence="6">LS1_29</strain>
    </source>
</reference>
<keyword evidence="2 4" id="KW-0378">Hydrolase</keyword>
<evidence type="ECO:0000256" key="1">
    <source>
        <dbReference type="ARBA" id="ARBA00022723"/>
    </source>
</evidence>
<accession>A0ABU2H9W8</accession>
<keyword evidence="3 4" id="KW-0862">Zinc</keyword>
<comment type="similarity">
    <text evidence="4">Belongs to the MshB deacetylase family.</text>
</comment>
<dbReference type="NCBIfam" id="TIGR03445">
    <property type="entry name" value="mycothiol_MshB"/>
    <property type="match status" value="1"/>
</dbReference>
<keyword evidence="1 4" id="KW-0479">Metal-binding</keyword>
<feature type="binding site" evidence="4">
    <location>
        <position position="12"/>
    </location>
    <ligand>
        <name>Zn(2+)</name>
        <dbReference type="ChEBI" id="CHEBI:29105"/>
    </ligand>
</feature>
<name>A0ABU2H9W8_9ACTN</name>
<dbReference type="GO" id="GO:0035595">
    <property type="term" value="F:N-acetylglucosaminylinositol deacetylase activity"/>
    <property type="evidence" value="ECO:0007669"/>
    <property type="project" value="UniProtKB-EC"/>
</dbReference>
<dbReference type="EC" id="3.5.1.103" evidence="4"/>
<comment type="function">
    <text evidence="4">Catalyzes the deacetylation of 1D-myo-inositol 2-acetamido-2-deoxy-alpha-D-glucopyranoside (GlcNAc-Ins) in the mycothiol biosynthesis pathway.</text>
</comment>
<dbReference type="PANTHER" id="PTHR12993">
    <property type="entry name" value="N-ACETYLGLUCOSAMINYL-PHOSPHATIDYLINOSITOL DE-N-ACETYLASE-RELATED"/>
    <property type="match status" value="1"/>
</dbReference>
<dbReference type="InterPro" id="IPR024078">
    <property type="entry name" value="LmbE-like_dom_sf"/>
</dbReference>
<dbReference type="InterPro" id="IPR017810">
    <property type="entry name" value="Mycothiol_biosynthesis_MshB"/>
</dbReference>
<gene>
    <name evidence="4 5" type="primary">mshB</name>
    <name evidence="5" type="ORF">RIF23_17475</name>
</gene>
<dbReference type="RefSeq" id="WP_310913627.1">
    <property type="nucleotide sequence ID" value="NZ_JAVLVT010000009.1"/>
</dbReference>
<comment type="cofactor">
    <cofactor evidence="4">
        <name>Zn(2+)</name>
        <dbReference type="ChEBI" id="CHEBI:29105"/>
    </cofactor>
    <text evidence="4">Binds 1 zinc ion per subunit.</text>
</comment>
<dbReference type="PANTHER" id="PTHR12993:SF26">
    <property type="entry name" value="1D-MYO-INOSITOL 2-ACETAMIDO-2-DEOXY-ALPHA-D-GLUCOPYRANOSIDE DEACETYLASE"/>
    <property type="match status" value="1"/>
</dbReference>
<evidence type="ECO:0000256" key="2">
    <source>
        <dbReference type="ARBA" id="ARBA00022801"/>
    </source>
</evidence>
<dbReference type="SUPFAM" id="SSF102588">
    <property type="entry name" value="LmbE-like"/>
    <property type="match status" value="1"/>
</dbReference>
<evidence type="ECO:0000256" key="3">
    <source>
        <dbReference type="ARBA" id="ARBA00022833"/>
    </source>
</evidence>
<dbReference type="EMBL" id="JAVLVT010000009">
    <property type="protein sequence ID" value="MDS1272083.1"/>
    <property type="molecule type" value="Genomic_DNA"/>
</dbReference>
<comment type="catalytic activity">
    <reaction evidence="4">
        <text>1D-myo-inositol 2-acetamido-2-deoxy-alpha-D-glucopyranoside + H2O = 1D-myo-inositol 2-amino-2-deoxy-alpha-D-glucopyranoside + acetate</text>
        <dbReference type="Rhea" id="RHEA:26180"/>
        <dbReference type="ChEBI" id="CHEBI:15377"/>
        <dbReference type="ChEBI" id="CHEBI:30089"/>
        <dbReference type="ChEBI" id="CHEBI:52442"/>
        <dbReference type="ChEBI" id="CHEBI:58886"/>
        <dbReference type="EC" id="3.5.1.103"/>
    </reaction>
</comment>
<evidence type="ECO:0000313" key="6">
    <source>
        <dbReference type="Proteomes" id="UP001250214"/>
    </source>
</evidence>
<feature type="binding site" evidence="4">
    <location>
        <position position="15"/>
    </location>
    <ligand>
        <name>Zn(2+)</name>
        <dbReference type="ChEBI" id="CHEBI:29105"/>
    </ligand>
</feature>
<keyword evidence="6" id="KW-1185">Reference proteome</keyword>